<dbReference type="Proteomes" id="UP000694228">
    <property type="component" value="Chromosome"/>
</dbReference>
<organism evidence="2 3">
    <name type="scientific">Methanospirillum hungatei</name>
    <dbReference type="NCBI Taxonomy" id="2203"/>
    <lineage>
        <taxon>Archaea</taxon>
        <taxon>Methanobacteriati</taxon>
        <taxon>Methanobacteriota</taxon>
        <taxon>Stenosarchaea group</taxon>
        <taxon>Methanomicrobia</taxon>
        <taxon>Methanomicrobiales</taxon>
        <taxon>Methanospirillaceae</taxon>
        <taxon>Methanospirillum</taxon>
    </lineage>
</organism>
<keyword evidence="1" id="KW-0472">Membrane</keyword>
<dbReference type="SMART" id="SM00567">
    <property type="entry name" value="EZ_HEAT"/>
    <property type="match status" value="5"/>
</dbReference>
<keyword evidence="1" id="KW-0812">Transmembrane</keyword>
<dbReference type="AlphaFoldDB" id="A0A8F5VIQ9"/>
<evidence type="ECO:0000313" key="2">
    <source>
        <dbReference type="EMBL" id="QXO93544.1"/>
    </source>
</evidence>
<evidence type="ECO:0000313" key="3">
    <source>
        <dbReference type="Proteomes" id="UP000694228"/>
    </source>
</evidence>
<gene>
    <name evidence="2" type="ORF">KSK55_09140</name>
</gene>
<name>A0A8F5VIQ9_METHU</name>
<keyword evidence="1" id="KW-1133">Transmembrane helix</keyword>
<reference evidence="2 3" key="1">
    <citation type="submission" date="2021-06" db="EMBL/GenBank/DDBJ databases">
        <title>Complete genome sequence of the secondary alcohol utilizing methanogen Methanospirillum hungatei strain GP1.</title>
        <authorList>
            <person name="Day L.A."/>
            <person name="Costa K.C."/>
        </authorList>
    </citation>
    <scope>NUCLEOTIDE SEQUENCE [LARGE SCALE GENOMIC DNA]</scope>
    <source>
        <strain evidence="2 3">GP1</strain>
    </source>
</reference>
<dbReference type="OrthoDB" id="10495at2157"/>
<protein>
    <submittedName>
        <fullName evidence="2">HEAT repeat domain-containing protein</fullName>
    </submittedName>
</protein>
<feature type="transmembrane region" description="Helical" evidence="1">
    <location>
        <begin position="102"/>
        <end position="123"/>
    </location>
</feature>
<evidence type="ECO:0000256" key="1">
    <source>
        <dbReference type="SAM" id="Phobius"/>
    </source>
</evidence>
<feature type="transmembrane region" description="Helical" evidence="1">
    <location>
        <begin position="21"/>
        <end position="42"/>
    </location>
</feature>
<dbReference type="PANTHER" id="PTHR12697">
    <property type="entry name" value="PBS LYASE HEAT-LIKE PROTEIN"/>
    <property type="match status" value="1"/>
</dbReference>
<sequence length="372" mass="41720">MTVLDKILTYIHVHRGYIEPGKILIIALLALISLFVSIYVLWESPWTGFRFIYVFIPHLYLIPIILLALWYPKSGLRLVGIILVSVILFAIFADVFGYQFSIAFVMLYTGLDLATIMVLLLYVKDRRLVEMVLTDLIERGERKKEETFSKFCGDFDTIINALGSEDEKEREEAVDALSELSDPRIVLPLIHALSDDSAYVRRSAADALGRTGAIKAVKPLMKALTDDDRYVKETAAEALGHLGDLAVPELMQGVHDKDWRVRVGSLVALRVTSGKIPTLDPIIGALYDESHYVRREAVKTLGRIGNSTITPYIIQATKDTDAGVRLRAIKALGKLGGEDEIISVLNRCSQDEDSVVRVRAREELDKMKRDED</sequence>
<dbReference type="EMBL" id="CP077107">
    <property type="protein sequence ID" value="QXO93544.1"/>
    <property type="molecule type" value="Genomic_DNA"/>
</dbReference>
<dbReference type="GO" id="GO:0016491">
    <property type="term" value="F:oxidoreductase activity"/>
    <property type="evidence" value="ECO:0007669"/>
    <property type="project" value="TreeGrafter"/>
</dbReference>
<dbReference type="InterPro" id="IPR004155">
    <property type="entry name" value="PBS_lyase_HEAT"/>
</dbReference>
<accession>A0A8F5VIQ9</accession>
<dbReference type="PANTHER" id="PTHR12697:SF5">
    <property type="entry name" value="DEOXYHYPUSINE HYDROXYLASE"/>
    <property type="match status" value="1"/>
</dbReference>
<dbReference type="Pfam" id="PF13646">
    <property type="entry name" value="HEAT_2"/>
    <property type="match status" value="2"/>
</dbReference>
<feature type="transmembrane region" description="Helical" evidence="1">
    <location>
        <begin position="48"/>
        <end position="71"/>
    </location>
</feature>
<feature type="transmembrane region" description="Helical" evidence="1">
    <location>
        <begin position="78"/>
        <end position="96"/>
    </location>
</feature>
<proteinExistence type="predicted"/>